<keyword evidence="2" id="KW-1185">Reference proteome</keyword>
<dbReference type="EMBL" id="JARIHO010000009">
    <property type="protein sequence ID" value="KAJ7355218.1"/>
    <property type="molecule type" value="Genomic_DNA"/>
</dbReference>
<protein>
    <submittedName>
        <fullName evidence="1">Uncharacterized protein</fullName>
    </submittedName>
</protein>
<proteinExistence type="predicted"/>
<evidence type="ECO:0000313" key="2">
    <source>
        <dbReference type="Proteomes" id="UP001218218"/>
    </source>
</evidence>
<reference evidence="1" key="1">
    <citation type="submission" date="2023-03" db="EMBL/GenBank/DDBJ databases">
        <title>Massive genome expansion in bonnet fungi (Mycena s.s.) driven by repeated elements and novel gene families across ecological guilds.</title>
        <authorList>
            <consortium name="Lawrence Berkeley National Laboratory"/>
            <person name="Harder C.B."/>
            <person name="Miyauchi S."/>
            <person name="Viragh M."/>
            <person name="Kuo A."/>
            <person name="Thoen E."/>
            <person name="Andreopoulos B."/>
            <person name="Lu D."/>
            <person name="Skrede I."/>
            <person name="Drula E."/>
            <person name="Henrissat B."/>
            <person name="Morin E."/>
            <person name="Kohler A."/>
            <person name="Barry K."/>
            <person name="LaButti K."/>
            <person name="Morin E."/>
            <person name="Salamov A."/>
            <person name="Lipzen A."/>
            <person name="Mereny Z."/>
            <person name="Hegedus B."/>
            <person name="Baldrian P."/>
            <person name="Stursova M."/>
            <person name="Weitz H."/>
            <person name="Taylor A."/>
            <person name="Grigoriev I.V."/>
            <person name="Nagy L.G."/>
            <person name="Martin F."/>
            <person name="Kauserud H."/>
        </authorList>
    </citation>
    <scope>NUCLEOTIDE SEQUENCE</scope>
    <source>
        <strain evidence="1">CBHHK002</strain>
    </source>
</reference>
<sequence>MCRWRHVRNLYLRCGHAENLHPQPAPNRGIPGSSGLDGHNLTMGILEGQMRKPSVQIQPEPPAWVSAPSLQQVLQPVTIDPSFVIATSSLNNIHRWILFGLYSYYGLWTPPLEIRGFPQSGRNVNVNAQYHPYNLCIGGSIEFQSSCVSLSGIADCDWRLEWS</sequence>
<evidence type="ECO:0000313" key="1">
    <source>
        <dbReference type="EMBL" id="KAJ7355218.1"/>
    </source>
</evidence>
<name>A0AAD7EXT5_9AGAR</name>
<accession>A0AAD7EXT5</accession>
<dbReference type="AlphaFoldDB" id="A0AAD7EXT5"/>
<organism evidence="1 2">
    <name type="scientific">Mycena albidolilacea</name>
    <dbReference type="NCBI Taxonomy" id="1033008"/>
    <lineage>
        <taxon>Eukaryota</taxon>
        <taxon>Fungi</taxon>
        <taxon>Dikarya</taxon>
        <taxon>Basidiomycota</taxon>
        <taxon>Agaricomycotina</taxon>
        <taxon>Agaricomycetes</taxon>
        <taxon>Agaricomycetidae</taxon>
        <taxon>Agaricales</taxon>
        <taxon>Marasmiineae</taxon>
        <taxon>Mycenaceae</taxon>
        <taxon>Mycena</taxon>
    </lineage>
</organism>
<comment type="caution">
    <text evidence="1">The sequence shown here is derived from an EMBL/GenBank/DDBJ whole genome shotgun (WGS) entry which is preliminary data.</text>
</comment>
<gene>
    <name evidence="1" type="ORF">DFH08DRAFT_803266</name>
</gene>
<dbReference type="Proteomes" id="UP001218218">
    <property type="component" value="Unassembled WGS sequence"/>
</dbReference>